<evidence type="ECO:0000259" key="5">
    <source>
        <dbReference type="PROSITE" id="PS51194"/>
    </source>
</evidence>
<gene>
    <name evidence="6" type="ORF">VP01_4363g2</name>
</gene>
<dbReference type="GO" id="GO:0008094">
    <property type="term" value="F:ATP-dependent activity, acting on DNA"/>
    <property type="evidence" value="ECO:0007669"/>
    <property type="project" value="TreeGrafter"/>
</dbReference>
<dbReference type="CDD" id="cd18008">
    <property type="entry name" value="DEXDc_SHPRH-like"/>
    <property type="match status" value="1"/>
</dbReference>
<dbReference type="GO" id="GO:0005634">
    <property type="term" value="C:nucleus"/>
    <property type="evidence" value="ECO:0007669"/>
    <property type="project" value="TreeGrafter"/>
</dbReference>
<keyword evidence="7" id="KW-1185">Reference proteome</keyword>
<dbReference type="VEuPathDB" id="FungiDB:VP01_4363g2"/>
<evidence type="ECO:0000256" key="3">
    <source>
        <dbReference type="ARBA" id="ARBA00022840"/>
    </source>
</evidence>
<dbReference type="PROSITE" id="PS51194">
    <property type="entry name" value="HELICASE_CTER"/>
    <property type="match status" value="1"/>
</dbReference>
<dbReference type="Pfam" id="PF00176">
    <property type="entry name" value="SNF2-rel_dom"/>
    <property type="match status" value="1"/>
</dbReference>
<dbReference type="PANTHER" id="PTHR45626">
    <property type="entry name" value="TRANSCRIPTION TERMINATION FACTOR 2-RELATED"/>
    <property type="match status" value="1"/>
</dbReference>
<dbReference type="Proteomes" id="UP000037035">
    <property type="component" value="Unassembled WGS sequence"/>
</dbReference>
<dbReference type="AlphaFoldDB" id="A0A0L6UPS1"/>
<evidence type="ECO:0008006" key="8">
    <source>
        <dbReference type="Google" id="ProtNLM"/>
    </source>
</evidence>
<dbReference type="OrthoDB" id="2506113at2759"/>
<dbReference type="SUPFAM" id="SSF52540">
    <property type="entry name" value="P-loop containing nucleoside triphosphate hydrolases"/>
    <property type="match status" value="2"/>
</dbReference>
<dbReference type="InterPro" id="IPR038718">
    <property type="entry name" value="SNF2-like_sf"/>
</dbReference>
<protein>
    <recommendedName>
        <fullName evidence="8">Helicase ATP-binding domain-containing protein</fullName>
    </recommendedName>
</protein>
<dbReference type="InterPro" id="IPR014001">
    <property type="entry name" value="Helicase_ATP-bd"/>
</dbReference>
<dbReference type="STRING" id="27349.A0A0L6UPS1"/>
<dbReference type="GO" id="GO:0006281">
    <property type="term" value="P:DNA repair"/>
    <property type="evidence" value="ECO:0007669"/>
    <property type="project" value="TreeGrafter"/>
</dbReference>
<dbReference type="InterPro" id="IPR049730">
    <property type="entry name" value="SNF2/RAD54-like_C"/>
</dbReference>
<sequence>MSSAAATAETRSHPLGHSKKTLVVCPICTLANWEAEIHKHVDLNVTAYSVYHGDERKKLTRKVIFDSNIVLVTYDTVSSSYEAPDDVLFQARWFCIILDEAHVIRDLLTKQSKAILGFQGNRKLCLTGTPLQNHLSNLFTLLQFIGVDPWAREEVSQACIKPNIRQKSPKAIDLLQQLLATVSLRSLKIDLPPKLEENKQYIDLANMYGVNRESDSWDSADFFQRLTMLRLYCNHPELTHESQYNLPQEGITWRDSPKVVRLVEDLKKHSSAEQDRQRAKAVVFSQWTMFLKMILYEQLDGSRSLDQREKSLAIMRHNPNTQVLLATIGAGGTGIDLTFAQHVYLMVSASDGEPCWNPSVESQATDQAYRLGQRCTVHITRYFIEDSVEVNIMEVQKRKKELVR</sequence>
<keyword evidence="2" id="KW-0378">Hydrolase</keyword>
<dbReference type="PROSITE" id="PS51192">
    <property type="entry name" value="HELICASE_ATP_BIND_1"/>
    <property type="match status" value="1"/>
</dbReference>
<dbReference type="InterPro" id="IPR050628">
    <property type="entry name" value="SNF2_RAD54_helicase_TF"/>
</dbReference>
<proteinExistence type="predicted"/>
<dbReference type="InterPro" id="IPR001650">
    <property type="entry name" value="Helicase_C-like"/>
</dbReference>
<dbReference type="InterPro" id="IPR027417">
    <property type="entry name" value="P-loop_NTPase"/>
</dbReference>
<evidence type="ECO:0000256" key="1">
    <source>
        <dbReference type="ARBA" id="ARBA00022741"/>
    </source>
</evidence>
<feature type="domain" description="Helicase C-terminal" evidence="5">
    <location>
        <begin position="265"/>
        <end position="404"/>
    </location>
</feature>
<dbReference type="Pfam" id="PF00271">
    <property type="entry name" value="Helicase_C"/>
    <property type="match status" value="1"/>
</dbReference>
<keyword evidence="1" id="KW-0547">Nucleotide-binding</keyword>
<dbReference type="CDD" id="cd18793">
    <property type="entry name" value="SF2_C_SNF"/>
    <property type="match status" value="1"/>
</dbReference>
<dbReference type="EMBL" id="LAVV01009461">
    <property type="protein sequence ID" value="KNZ50538.1"/>
    <property type="molecule type" value="Genomic_DNA"/>
</dbReference>
<evidence type="ECO:0000313" key="7">
    <source>
        <dbReference type="Proteomes" id="UP000037035"/>
    </source>
</evidence>
<dbReference type="GO" id="GO:0016787">
    <property type="term" value="F:hydrolase activity"/>
    <property type="evidence" value="ECO:0007669"/>
    <property type="project" value="UniProtKB-KW"/>
</dbReference>
<keyword evidence="3" id="KW-0067">ATP-binding</keyword>
<dbReference type="InterPro" id="IPR000330">
    <property type="entry name" value="SNF2_N"/>
</dbReference>
<dbReference type="SMART" id="SM00490">
    <property type="entry name" value="HELICc"/>
    <property type="match status" value="1"/>
</dbReference>
<comment type="caution">
    <text evidence="6">The sequence shown here is derived from an EMBL/GenBank/DDBJ whole genome shotgun (WGS) entry which is preliminary data.</text>
</comment>
<dbReference type="Gene3D" id="3.40.50.300">
    <property type="entry name" value="P-loop containing nucleotide triphosphate hydrolases"/>
    <property type="match status" value="1"/>
</dbReference>
<feature type="domain" description="Helicase ATP-binding" evidence="4">
    <location>
        <begin position="1"/>
        <end position="148"/>
    </location>
</feature>
<organism evidence="6 7">
    <name type="scientific">Puccinia sorghi</name>
    <dbReference type="NCBI Taxonomy" id="27349"/>
    <lineage>
        <taxon>Eukaryota</taxon>
        <taxon>Fungi</taxon>
        <taxon>Dikarya</taxon>
        <taxon>Basidiomycota</taxon>
        <taxon>Pucciniomycotina</taxon>
        <taxon>Pucciniomycetes</taxon>
        <taxon>Pucciniales</taxon>
        <taxon>Pucciniaceae</taxon>
        <taxon>Puccinia</taxon>
    </lineage>
</organism>
<dbReference type="PANTHER" id="PTHR45626:SF22">
    <property type="entry name" value="DNA REPAIR PROTEIN RAD5"/>
    <property type="match status" value="1"/>
</dbReference>
<evidence type="ECO:0000313" key="6">
    <source>
        <dbReference type="EMBL" id="KNZ50538.1"/>
    </source>
</evidence>
<evidence type="ECO:0000259" key="4">
    <source>
        <dbReference type="PROSITE" id="PS51192"/>
    </source>
</evidence>
<name>A0A0L6UPS1_9BASI</name>
<dbReference type="Gene3D" id="3.40.50.10810">
    <property type="entry name" value="Tandem AAA-ATPase domain"/>
    <property type="match status" value="1"/>
</dbReference>
<dbReference type="GO" id="GO:0005524">
    <property type="term" value="F:ATP binding"/>
    <property type="evidence" value="ECO:0007669"/>
    <property type="project" value="UniProtKB-KW"/>
</dbReference>
<reference evidence="6 7" key="1">
    <citation type="submission" date="2015-08" db="EMBL/GenBank/DDBJ databases">
        <title>Next Generation Sequencing and Analysis of the Genome of Puccinia sorghi L Schw, the Causal Agent of Maize Common Rust.</title>
        <authorList>
            <person name="Rochi L."/>
            <person name="Burguener G."/>
            <person name="Darino M."/>
            <person name="Turjanski A."/>
            <person name="Kreff E."/>
            <person name="Dieguez M.J."/>
            <person name="Sacco F."/>
        </authorList>
    </citation>
    <scope>NUCLEOTIDE SEQUENCE [LARGE SCALE GENOMIC DNA]</scope>
    <source>
        <strain evidence="6 7">RO10H11247</strain>
    </source>
</reference>
<evidence type="ECO:0000256" key="2">
    <source>
        <dbReference type="ARBA" id="ARBA00022801"/>
    </source>
</evidence>
<accession>A0A0L6UPS1</accession>